<dbReference type="EMBL" id="CADCSZ010000160">
    <property type="protein sequence ID" value="CAA9257085.1"/>
    <property type="molecule type" value="Genomic_DNA"/>
</dbReference>
<evidence type="ECO:0000256" key="3">
    <source>
        <dbReference type="ARBA" id="ARBA00022691"/>
    </source>
</evidence>
<dbReference type="AlphaFoldDB" id="A0A6J4IR24"/>
<gene>
    <name evidence="5" type="ORF">AVDCRST_MAG76-2618</name>
</gene>
<proteinExistence type="predicted"/>
<keyword evidence="5" id="KW-0413">Isomerase</keyword>
<evidence type="ECO:0000313" key="5">
    <source>
        <dbReference type="EMBL" id="CAA9257085.1"/>
    </source>
</evidence>
<organism evidence="5">
    <name type="scientific">uncultured Acidimicrobiales bacterium</name>
    <dbReference type="NCBI Taxonomy" id="310071"/>
    <lineage>
        <taxon>Bacteria</taxon>
        <taxon>Bacillati</taxon>
        <taxon>Actinomycetota</taxon>
        <taxon>Acidimicrobiia</taxon>
        <taxon>Acidimicrobiales</taxon>
        <taxon>environmental samples</taxon>
    </lineage>
</organism>
<dbReference type="PANTHER" id="PTHR30307">
    <property type="entry name" value="S-ADENOSYLMETHIONINE:TRNA RIBOSYLTRANSFERASE-ISOMERASE"/>
    <property type="match status" value="1"/>
</dbReference>
<evidence type="ECO:0000256" key="4">
    <source>
        <dbReference type="ARBA" id="ARBA00022785"/>
    </source>
</evidence>
<dbReference type="GO" id="GO:0051075">
    <property type="term" value="F:S-adenosylmethionine:tRNA ribosyltransferase-isomerase activity"/>
    <property type="evidence" value="ECO:0007669"/>
    <property type="project" value="TreeGrafter"/>
</dbReference>
<dbReference type="InterPro" id="IPR003699">
    <property type="entry name" value="QueA"/>
</dbReference>
<accession>A0A6J4IR24</accession>
<keyword evidence="2 5" id="KW-0808">Transferase</keyword>
<dbReference type="Gene3D" id="3.40.1780.10">
    <property type="entry name" value="QueA-like"/>
    <property type="match status" value="2"/>
</dbReference>
<dbReference type="GO" id="GO:0008616">
    <property type="term" value="P:tRNA queuosine(34) biosynthetic process"/>
    <property type="evidence" value="ECO:0007669"/>
    <property type="project" value="UniProtKB-KW"/>
</dbReference>
<dbReference type="InterPro" id="IPR036100">
    <property type="entry name" value="QueA_sf"/>
</dbReference>
<keyword evidence="1" id="KW-0963">Cytoplasm</keyword>
<keyword evidence="4" id="KW-0671">Queuosine biosynthesis</keyword>
<dbReference type="SUPFAM" id="SSF111337">
    <property type="entry name" value="QueA-like"/>
    <property type="match status" value="1"/>
</dbReference>
<dbReference type="PANTHER" id="PTHR30307:SF0">
    <property type="entry name" value="S-ADENOSYLMETHIONINE:TRNA RIBOSYLTRANSFERASE-ISOMERASE"/>
    <property type="match status" value="1"/>
</dbReference>
<name>A0A6J4IR24_9ACTN</name>
<evidence type="ECO:0000256" key="2">
    <source>
        <dbReference type="ARBA" id="ARBA00022679"/>
    </source>
</evidence>
<sequence length="360" mass="38804">MTTQPVLEAREEKGRGSARTLGFDLAAERIATRPFEAGGRRRDEAPMLVSWRWSGELVEARVADLPRFLDPGDVLVVNQSATLAAAVPVGDGRVVHLSTRLGPERWVVEVRQVCGHGSLPLLDAEPGVIRLPGGSDLELLTPYLRRRGEAVRLWLAGLRLPTTLASYLSQHGRPIRYGCTAEAWPLSAYQTVFGLTPGSAEMPSAARGFTTELVAEIVAAGMVFAPITLHTGVSSLEVGEEPYPERFTVPAATAELVNEARAAGHRIVAVGTTATRAIESAADEGGRVQASRGWTDLVIGPDRGVRVVDGILTGWHEPEASHLMLLEAVGGLPLLERSYARALAGPYRWHEFGDFHLILP</sequence>
<evidence type="ECO:0000256" key="1">
    <source>
        <dbReference type="ARBA" id="ARBA00022490"/>
    </source>
</evidence>
<keyword evidence="3" id="KW-0949">S-adenosyl-L-methionine</keyword>
<reference evidence="5" key="1">
    <citation type="submission" date="2020-02" db="EMBL/GenBank/DDBJ databases">
        <authorList>
            <person name="Meier V. D."/>
        </authorList>
    </citation>
    <scope>NUCLEOTIDE SEQUENCE</scope>
    <source>
        <strain evidence="5">AVDCRST_MAG76</strain>
    </source>
</reference>
<protein>
    <submittedName>
        <fullName evidence="5">S-adenosylmethionine:tRNA ribosyltransferase-isomerase-like protein</fullName>
    </submittedName>
</protein>
<dbReference type="InterPro" id="IPR042118">
    <property type="entry name" value="QueA_dom1"/>
</dbReference>
<dbReference type="Pfam" id="PF02547">
    <property type="entry name" value="Queuosine_synth"/>
    <property type="match status" value="1"/>
</dbReference>